<dbReference type="CDD" id="cd01285">
    <property type="entry name" value="nucleoside_deaminase"/>
    <property type="match status" value="1"/>
</dbReference>
<protein>
    <submittedName>
        <fullName evidence="6">CMP/dCMP deaminase zinc-binding</fullName>
    </submittedName>
</protein>
<dbReference type="GO" id="GO:0006152">
    <property type="term" value="P:purine nucleoside catabolic process"/>
    <property type="evidence" value="ECO:0007669"/>
    <property type="project" value="TreeGrafter"/>
</dbReference>
<dbReference type="Pfam" id="PF00383">
    <property type="entry name" value="dCMP_cyt_deam_1"/>
    <property type="match status" value="1"/>
</dbReference>
<dbReference type="InterPro" id="IPR016193">
    <property type="entry name" value="Cytidine_deaminase-like"/>
</dbReference>
<keyword evidence="2" id="KW-0479">Metal-binding</keyword>
<evidence type="ECO:0000256" key="1">
    <source>
        <dbReference type="ARBA" id="ARBA00006576"/>
    </source>
</evidence>
<dbReference type="GO" id="GO:0008270">
    <property type="term" value="F:zinc ion binding"/>
    <property type="evidence" value="ECO:0007669"/>
    <property type="project" value="InterPro"/>
</dbReference>
<dbReference type="STRING" id="452637.Oter_4544"/>
<evidence type="ECO:0000256" key="2">
    <source>
        <dbReference type="ARBA" id="ARBA00022723"/>
    </source>
</evidence>
<dbReference type="eggNOG" id="COG0590">
    <property type="taxonomic scope" value="Bacteria"/>
</dbReference>
<accession>B1ZQR4</accession>
<dbReference type="KEGG" id="ote:Oter_4544"/>
<name>B1ZQR4_OPITP</name>
<evidence type="ECO:0000313" key="7">
    <source>
        <dbReference type="Proteomes" id="UP000007013"/>
    </source>
</evidence>
<dbReference type="HOGENOM" id="CLU_025810_5_2_0"/>
<reference evidence="6 7" key="1">
    <citation type="journal article" date="2011" name="J. Bacteriol.">
        <title>Genome sequence of the verrucomicrobium Opitutus terrae PB90-1, an abundant inhabitant of rice paddy soil ecosystems.</title>
        <authorList>
            <person name="van Passel M.W."/>
            <person name="Kant R."/>
            <person name="Palva A."/>
            <person name="Copeland A."/>
            <person name="Lucas S."/>
            <person name="Lapidus A."/>
            <person name="Glavina del Rio T."/>
            <person name="Pitluck S."/>
            <person name="Goltsman E."/>
            <person name="Clum A."/>
            <person name="Sun H."/>
            <person name="Schmutz J."/>
            <person name="Larimer F.W."/>
            <person name="Land M.L."/>
            <person name="Hauser L."/>
            <person name="Kyrpides N."/>
            <person name="Mikhailova N."/>
            <person name="Richardson P.P."/>
            <person name="Janssen P.H."/>
            <person name="de Vos W.M."/>
            <person name="Smidt H."/>
        </authorList>
    </citation>
    <scope>NUCLEOTIDE SEQUENCE [LARGE SCALE GENOMIC DNA]</scope>
    <source>
        <strain evidence="7">DSM 11246 / JCM 15787 / PB90-1</strain>
    </source>
</reference>
<dbReference type="AlphaFoldDB" id="B1ZQR4"/>
<sequence>MNARTVSPKAAVGSALASGANHHTLAVMTPETYMREAIQLADDGMRADRGGPFGCVIVRRGEIVARGQNRVTSTNDPTAHAEVTAIREAAQRLGTFQLGDCELYTSCEPCPMCLSAIYWARIPTVYYANTRKDAAAIGFDDDFIYQQIPLPPEQRTVKMLPLLHDAAQSTFQAWAVKPDKVRY</sequence>
<dbReference type="FunFam" id="3.40.140.10:FF:000011">
    <property type="entry name" value="tRNA-specific adenosine deaminase"/>
    <property type="match status" value="1"/>
</dbReference>
<dbReference type="EMBL" id="CP001032">
    <property type="protein sequence ID" value="ACB77815.1"/>
    <property type="molecule type" value="Genomic_DNA"/>
</dbReference>
<evidence type="ECO:0000313" key="6">
    <source>
        <dbReference type="EMBL" id="ACB77815.1"/>
    </source>
</evidence>
<dbReference type="SUPFAM" id="SSF53927">
    <property type="entry name" value="Cytidine deaminase-like"/>
    <property type="match status" value="1"/>
</dbReference>
<dbReference type="PROSITE" id="PS51747">
    <property type="entry name" value="CYT_DCMP_DEAMINASES_2"/>
    <property type="match status" value="1"/>
</dbReference>
<dbReference type="Gene3D" id="3.40.140.10">
    <property type="entry name" value="Cytidine Deaminase, domain 2"/>
    <property type="match status" value="1"/>
</dbReference>
<organism evidence="6 7">
    <name type="scientific">Opitutus terrae (strain DSM 11246 / JCM 15787 / PB90-1)</name>
    <dbReference type="NCBI Taxonomy" id="452637"/>
    <lineage>
        <taxon>Bacteria</taxon>
        <taxon>Pseudomonadati</taxon>
        <taxon>Verrucomicrobiota</taxon>
        <taxon>Opitutia</taxon>
        <taxon>Opitutales</taxon>
        <taxon>Opitutaceae</taxon>
        <taxon>Opitutus</taxon>
    </lineage>
</organism>
<evidence type="ECO:0000259" key="5">
    <source>
        <dbReference type="PROSITE" id="PS51747"/>
    </source>
</evidence>
<evidence type="ECO:0000256" key="3">
    <source>
        <dbReference type="ARBA" id="ARBA00022801"/>
    </source>
</evidence>
<feature type="domain" description="CMP/dCMP-type deaminase" evidence="5">
    <location>
        <begin position="28"/>
        <end position="140"/>
    </location>
</feature>
<dbReference type="PANTHER" id="PTHR11079:SF161">
    <property type="entry name" value="CMP_DCMP-TYPE DEAMINASE DOMAIN-CONTAINING PROTEIN"/>
    <property type="match status" value="1"/>
</dbReference>
<dbReference type="InterPro" id="IPR016192">
    <property type="entry name" value="APOBEC/CMP_deaminase_Zn-bd"/>
</dbReference>
<evidence type="ECO:0000256" key="4">
    <source>
        <dbReference type="ARBA" id="ARBA00022833"/>
    </source>
</evidence>
<keyword evidence="7" id="KW-1185">Reference proteome</keyword>
<proteinExistence type="inferred from homology"/>
<keyword evidence="4" id="KW-0862">Zinc</keyword>
<dbReference type="GO" id="GO:0047974">
    <property type="term" value="F:guanosine deaminase activity"/>
    <property type="evidence" value="ECO:0007669"/>
    <property type="project" value="TreeGrafter"/>
</dbReference>
<dbReference type="Proteomes" id="UP000007013">
    <property type="component" value="Chromosome"/>
</dbReference>
<dbReference type="InterPro" id="IPR002125">
    <property type="entry name" value="CMP_dCMP_dom"/>
</dbReference>
<keyword evidence="3" id="KW-0378">Hydrolase</keyword>
<comment type="similarity">
    <text evidence="1">Belongs to the cytidine and deoxycytidylate deaminase family.</text>
</comment>
<dbReference type="PROSITE" id="PS00903">
    <property type="entry name" value="CYT_DCMP_DEAMINASES_1"/>
    <property type="match status" value="1"/>
</dbReference>
<dbReference type="PANTHER" id="PTHR11079">
    <property type="entry name" value="CYTOSINE DEAMINASE FAMILY MEMBER"/>
    <property type="match status" value="1"/>
</dbReference>
<gene>
    <name evidence="6" type="ordered locus">Oter_4544</name>
</gene>